<dbReference type="EMBL" id="UFTT01000002">
    <property type="protein sequence ID" value="SUV65549.1"/>
    <property type="molecule type" value="Genomic_DNA"/>
</dbReference>
<dbReference type="Pfam" id="PF04305">
    <property type="entry name" value="DUF455"/>
    <property type="match status" value="1"/>
</dbReference>
<accession>A0A381A3G9</accession>
<evidence type="ECO:0000313" key="3">
    <source>
        <dbReference type="Proteomes" id="UP000255014"/>
    </source>
</evidence>
<dbReference type="Proteomes" id="UP000255014">
    <property type="component" value="Unassembled WGS sequence"/>
</dbReference>
<dbReference type="InterPro" id="IPR011197">
    <property type="entry name" value="UCP012318"/>
</dbReference>
<dbReference type="PANTHER" id="PTHR42782">
    <property type="entry name" value="SI:CH73-314G15.3"/>
    <property type="match status" value="1"/>
</dbReference>
<evidence type="ECO:0000256" key="1">
    <source>
        <dbReference type="SAM" id="MobiDB-lite"/>
    </source>
</evidence>
<dbReference type="PANTHER" id="PTHR42782:SF4">
    <property type="entry name" value="DUF455 DOMAIN-CONTAINING PROTEIN"/>
    <property type="match status" value="1"/>
</dbReference>
<organism evidence="2 3">
    <name type="scientific">Bordetella pertussis</name>
    <dbReference type="NCBI Taxonomy" id="520"/>
    <lineage>
        <taxon>Bacteria</taxon>
        <taxon>Pseudomonadati</taxon>
        <taxon>Pseudomonadota</taxon>
        <taxon>Betaproteobacteria</taxon>
        <taxon>Burkholderiales</taxon>
        <taxon>Alcaligenaceae</taxon>
        <taxon>Bordetella</taxon>
    </lineage>
</organism>
<dbReference type="SUPFAM" id="SSF47240">
    <property type="entry name" value="Ferritin-like"/>
    <property type="match status" value="1"/>
</dbReference>
<evidence type="ECO:0000313" key="2">
    <source>
        <dbReference type="EMBL" id="SUV65549.1"/>
    </source>
</evidence>
<gene>
    <name evidence="2" type="ORF">NCTC10911_02584</name>
</gene>
<dbReference type="CDD" id="cd00657">
    <property type="entry name" value="Ferritin_like"/>
    <property type="match status" value="1"/>
</dbReference>
<dbReference type="AlphaFoldDB" id="A0A381A3G9"/>
<protein>
    <submittedName>
        <fullName evidence="2">Uncharacterized protein conserved in bacteria</fullName>
    </submittedName>
</protein>
<proteinExistence type="predicted"/>
<dbReference type="PIRSF" id="PIRSF012318">
    <property type="entry name" value="UCP012318"/>
    <property type="match status" value="1"/>
</dbReference>
<name>A0A381A3G9_BORPT</name>
<sequence>MIKSPCGHAAAPQARHAFRNEKTMEAASIAVPGAGAGASLRAQALDALMTPAWADKLAAVAAIDAGAPVGAQQDLAEPAGLPGRPPAPQLVPPSQVRQRSVQSPEGRAALLHALAHIEFNAINLALDAVWRYGGLPDAYYLDWLKVAREEAYHFDLLNRHLSGLGHAYGDFPAHNGLWEMAEKTRADLLARLALVPRTLEARGLDASPLIRDKLAAAGDADGAAILEIILRDEIGHVAIGNHWYKALCAQRGLDPVAQYAQLASRYGAPRLRGPFNLEARRAAGFDEDELRALLQA</sequence>
<dbReference type="InterPro" id="IPR007402">
    <property type="entry name" value="DUF455"/>
</dbReference>
<dbReference type="InterPro" id="IPR009078">
    <property type="entry name" value="Ferritin-like_SF"/>
</dbReference>
<feature type="region of interest" description="Disordered" evidence="1">
    <location>
        <begin position="74"/>
        <end position="102"/>
    </location>
</feature>
<reference evidence="2 3" key="1">
    <citation type="submission" date="2018-06" db="EMBL/GenBank/DDBJ databases">
        <authorList>
            <consortium name="Pathogen Informatics"/>
            <person name="Doyle S."/>
        </authorList>
    </citation>
    <scope>NUCLEOTIDE SEQUENCE [LARGE SCALE GENOMIC DNA]</scope>
    <source>
        <strain evidence="2 3">NCTC10911</strain>
    </source>
</reference>